<keyword evidence="1" id="KW-0812">Transmembrane</keyword>
<dbReference type="EMBL" id="SRYD01000027">
    <property type="protein sequence ID" value="TGY73946.1"/>
    <property type="molecule type" value="Genomic_DNA"/>
</dbReference>
<dbReference type="Proteomes" id="UP000306630">
    <property type="component" value="Unassembled WGS sequence"/>
</dbReference>
<reference evidence="2 3" key="1">
    <citation type="submission" date="2019-04" db="EMBL/GenBank/DDBJ databases">
        <title>Microbes associate with the intestines of laboratory mice.</title>
        <authorList>
            <person name="Navarre W."/>
            <person name="Wong E."/>
            <person name="Huang K."/>
            <person name="Tropini C."/>
            <person name="Ng K."/>
            <person name="Yu B."/>
        </authorList>
    </citation>
    <scope>NUCLEOTIDE SEQUENCE [LARGE SCALE GENOMIC DNA]</scope>
    <source>
        <strain evidence="2 3">NM06_A21</strain>
    </source>
</reference>
<dbReference type="AlphaFoldDB" id="A0A4S2FX43"/>
<evidence type="ECO:0000256" key="1">
    <source>
        <dbReference type="SAM" id="Phobius"/>
    </source>
</evidence>
<feature type="transmembrane region" description="Helical" evidence="1">
    <location>
        <begin position="68"/>
        <end position="86"/>
    </location>
</feature>
<comment type="caution">
    <text evidence="2">The sequence shown here is derived from an EMBL/GenBank/DDBJ whole genome shotgun (WGS) entry which is preliminary data.</text>
</comment>
<evidence type="ECO:0000313" key="3">
    <source>
        <dbReference type="Proteomes" id="UP000306630"/>
    </source>
</evidence>
<keyword evidence="1" id="KW-1133">Transmembrane helix</keyword>
<sequence>MIKMRMILKYMVITGLACVFYDFIDYLVGTRWLVAGWLLFMSILRLGARHTVSIRVFKEPISKGAIRLELIVLLNLIYYMVIAIIRDDLPRYIGFGMLILAVTIDVYNRWKNFCRINTE</sequence>
<proteinExistence type="predicted"/>
<organism evidence="2 3">
    <name type="scientific">Muribaculum intestinale</name>
    <dbReference type="NCBI Taxonomy" id="1796646"/>
    <lineage>
        <taxon>Bacteria</taxon>
        <taxon>Pseudomonadati</taxon>
        <taxon>Bacteroidota</taxon>
        <taxon>Bacteroidia</taxon>
        <taxon>Bacteroidales</taxon>
        <taxon>Muribaculaceae</taxon>
        <taxon>Muribaculum</taxon>
    </lineage>
</organism>
<feature type="transmembrane region" description="Helical" evidence="1">
    <location>
        <begin position="30"/>
        <end position="48"/>
    </location>
</feature>
<accession>A0A4S2FX43</accession>
<evidence type="ECO:0000313" key="2">
    <source>
        <dbReference type="EMBL" id="TGY73946.1"/>
    </source>
</evidence>
<keyword evidence="1" id="KW-0472">Membrane</keyword>
<feature type="transmembrane region" description="Helical" evidence="1">
    <location>
        <begin position="92"/>
        <end position="110"/>
    </location>
</feature>
<dbReference type="RefSeq" id="WP_123477522.1">
    <property type="nucleotide sequence ID" value="NZ_SRYD01000027.1"/>
</dbReference>
<name>A0A4S2FX43_9BACT</name>
<feature type="transmembrane region" description="Helical" evidence="1">
    <location>
        <begin position="7"/>
        <end position="24"/>
    </location>
</feature>
<protein>
    <submittedName>
        <fullName evidence="2">Uncharacterized protein</fullName>
    </submittedName>
</protein>
<gene>
    <name evidence="2" type="ORF">E5333_07755</name>
</gene>